<dbReference type="EMBL" id="RMBX01000005">
    <property type="protein sequence ID" value="RPD41218.1"/>
    <property type="molecule type" value="Genomic_DNA"/>
</dbReference>
<dbReference type="RefSeq" id="WP_120516480.1">
    <property type="nucleotide sequence ID" value="NZ_QXZY01000006.1"/>
</dbReference>
<dbReference type="SUPFAM" id="SSF50939">
    <property type="entry name" value="Sialidases"/>
    <property type="match status" value="1"/>
</dbReference>
<organism evidence="6 7">
    <name type="scientific">Chitinophaga barathri</name>
    <dbReference type="NCBI Taxonomy" id="1647451"/>
    <lineage>
        <taxon>Bacteria</taxon>
        <taxon>Pseudomonadati</taxon>
        <taxon>Bacteroidota</taxon>
        <taxon>Chitinophagia</taxon>
        <taxon>Chitinophagales</taxon>
        <taxon>Chitinophagaceae</taxon>
        <taxon>Chitinophaga</taxon>
    </lineage>
</organism>
<feature type="chain" id="PRO_5017931942" description="exo-alpha-sialidase" evidence="4">
    <location>
        <begin position="22"/>
        <end position="369"/>
    </location>
</feature>
<dbReference type="CDD" id="cd15482">
    <property type="entry name" value="Sialidase_non-viral"/>
    <property type="match status" value="1"/>
</dbReference>
<dbReference type="GO" id="GO:0005737">
    <property type="term" value="C:cytoplasm"/>
    <property type="evidence" value="ECO:0007669"/>
    <property type="project" value="TreeGrafter"/>
</dbReference>
<proteinExistence type="inferred from homology"/>
<keyword evidence="4" id="KW-0732">Signal</keyword>
<evidence type="ECO:0000259" key="5">
    <source>
        <dbReference type="Pfam" id="PF13088"/>
    </source>
</evidence>
<evidence type="ECO:0000313" key="6">
    <source>
        <dbReference type="EMBL" id="RPD41218.1"/>
    </source>
</evidence>
<accession>A0A3N4MCG3</accession>
<dbReference type="GO" id="GO:0004308">
    <property type="term" value="F:exo-alpha-sialidase activity"/>
    <property type="evidence" value="ECO:0007669"/>
    <property type="project" value="UniProtKB-EC"/>
</dbReference>
<dbReference type="InterPro" id="IPR026856">
    <property type="entry name" value="Sialidase_fam"/>
</dbReference>
<dbReference type="GO" id="GO:0016020">
    <property type="term" value="C:membrane"/>
    <property type="evidence" value="ECO:0007669"/>
    <property type="project" value="TreeGrafter"/>
</dbReference>
<dbReference type="Gene3D" id="2.120.10.10">
    <property type="match status" value="1"/>
</dbReference>
<evidence type="ECO:0000256" key="4">
    <source>
        <dbReference type="SAM" id="SignalP"/>
    </source>
</evidence>
<evidence type="ECO:0000256" key="3">
    <source>
        <dbReference type="ARBA" id="ARBA00012733"/>
    </source>
</evidence>
<protein>
    <recommendedName>
        <fullName evidence="3">exo-alpha-sialidase</fullName>
        <ecNumber evidence="3">3.2.1.18</ecNumber>
    </recommendedName>
</protein>
<keyword evidence="7" id="KW-1185">Reference proteome</keyword>
<comment type="catalytic activity">
    <reaction evidence="1">
        <text>Hydrolysis of alpha-(2-&gt;3)-, alpha-(2-&gt;6)-, alpha-(2-&gt;8)- glycosidic linkages of terminal sialic acid residues in oligosaccharides, glycoproteins, glycolipids, colominic acid and synthetic substrates.</text>
        <dbReference type="EC" id="3.2.1.18"/>
    </reaction>
</comment>
<dbReference type="GO" id="GO:0006689">
    <property type="term" value="P:ganglioside catabolic process"/>
    <property type="evidence" value="ECO:0007669"/>
    <property type="project" value="TreeGrafter"/>
</dbReference>
<dbReference type="InterPro" id="IPR036278">
    <property type="entry name" value="Sialidase_sf"/>
</dbReference>
<evidence type="ECO:0000313" key="7">
    <source>
        <dbReference type="Proteomes" id="UP000279089"/>
    </source>
</evidence>
<dbReference type="PANTHER" id="PTHR10628">
    <property type="entry name" value="SIALIDASE"/>
    <property type="match status" value="1"/>
</dbReference>
<sequence>MVNIKKILTTILLLCALFAKGQDSVRRTVLWKANEDNILAHFVYGLAVTTKGTILAFAEARITESADDGAHHIALKRSTDGGNTFSSKTLMKSENGQSWTNPTIVQDNKTNELFLFYALNHRNDSTQVFYMTSKDDGESWSGATEITRLFDGNQHGWTFHLPGPGHGIQLKNKRLVVPVWHRKSISFAAAERKYGVNCIYSDDHGKTWKLGGDAPVGEFNESQIVEKKNGDIMLIGRTHTSQNGSFQARVISKDKGLSWSSPIVYDKGLAGTVCDIGLTRYSLKPNIILVSQPANPGKRRDLTIRLSKDEGETWPVSKLLQEGSATYSDLAVLPDKSIICLYGHGGAKHMPDTVSLVRFSLKWLLENSK</sequence>
<comment type="similarity">
    <text evidence="2">Belongs to the glycosyl hydrolase 33 family.</text>
</comment>
<dbReference type="InterPro" id="IPR011040">
    <property type="entry name" value="Sialidase"/>
</dbReference>
<evidence type="ECO:0000256" key="2">
    <source>
        <dbReference type="ARBA" id="ARBA00009348"/>
    </source>
</evidence>
<feature type="signal peptide" evidence="4">
    <location>
        <begin position="1"/>
        <end position="21"/>
    </location>
</feature>
<dbReference type="PANTHER" id="PTHR10628:SF30">
    <property type="entry name" value="EXO-ALPHA-SIALIDASE"/>
    <property type="match status" value="1"/>
</dbReference>
<gene>
    <name evidence="6" type="ORF">EG028_11095</name>
</gene>
<reference evidence="7" key="1">
    <citation type="submission" date="2018-11" db="EMBL/GenBank/DDBJ databases">
        <title>Chitinophaga lutea sp.nov., isolate from arsenic contaminated soil.</title>
        <authorList>
            <person name="Zong Y."/>
        </authorList>
    </citation>
    <scope>NUCLEOTIDE SEQUENCE [LARGE SCALE GENOMIC DNA]</scope>
    <source>
        <strain evidence="7">YLT18</strain>
    </source>
</reference>
<dbReference type="OrthoDB" id="7294637at2"/>
<dbReference type="Proteomes" id="UP000279089">
    <property type="component" value="Unassembled WGS sequence"/>
</dbReference>
<feature type="domain" description="Sialidase" evidence="5">
    <location>
        <begin position="52"/>
        <end position="335"/>
    </location>
</feature>
<name>A0A3N4MCG3_9BACT</name>
<dbReference type="GO" id="GO:0009313">
    <property type="term" value="P:oligosaccharide catabolic process"/>
    <property type="evidence" value="ECO:0007669"/>
    <property type="project" value="TreeGrafter"/>
</dbReference>
<dbReference type="EC" id="3.2.1.18" evidence="3"/>
<comment type="caution">
    <text evidence="6">The sequence shown here is derived from an EMBL/GenBank/DDBJ whole genome shotgun (WGS) entry which is preliminary data.</text>
</comment>
<dbReference type="AlphaFoldDB" id="A0A3N4MCG3"/>
<evidence type="ECO:0000256" key="1">
    <source>
        <dbReference type="ARBA" id="ARBA00000427"/>
    </source>
</evidence>
<dbReference type="Pfam" id="PF13088">
    <property type="entry name" value="BNR_2"/>
    <property type="match status" value="1"/>
</dbReference>